<comment type="subcellular location">
    <subcellularLocation>
        <location evidence="1">Cell inner membrane</location>
        <topology evidence="1">Single-pass membrane protein</topology>
        <orientation evidence="1">Periplasmic side</orientation>
    </subcellularLocation>
</comment>
<keyword evidence="4" id="KW-1003">Cell membrane</keyword>
<comment type="caution">
    <text evidence="12">The sequence shown here is derived from an EMBL/GenBank/DDBJ whole genome shotgun (WGS) entry which is preliminary data.</text>
</comment>
<evidence type="ECO:0000256" key="6">
    <source>
        <dbReference type="ARBA" id="ARBA00022692"/>
    </source>
</evidence>
<dbReference type="Pfam" id="PF25885">
    <property type="entry name" value="HH_EMRA"/>
    <property type="match status" value="1"/>
</dbReference>
<gene>
    <name evidence="12" type="ORF">M993_00285</name>
</gene>
<keyword evidence="3" id="KW-0813">Transport</keyword>
<keyword evidence="7 9" id="KW-1133">Transmembrane helix</keyword>
<dbReference type="InterPro" id="IPR058633">
    <property type="entry name" value="EmrA/FarA_HH"/>
</dbReference>
<feature type="transmembrane region" description="Helical" evidence="9">
    <location>
        <begin position="6"/>
        <end position="26"/>
    </location>
</feature>
<evidence type="ECO:0000313" key="13">
    <source>
        <dbReference type="Proteomes" id="UP000078431"/>
    </source>
</evidence>
<dbReference type="PANTHER" id="PTHR30386">
    <property type="entry name" value="MEMBRANE FUSION SUBUNIT OF EMRAB-TOLC MULTIDRUG EFFLUX PUMP"/>
    <property type="match status" value="1"/>
</dbReference>
<dbReference type="Gene3D" id="2.40.50.100">
    <property type="match status" value="1"/>
</dbReference>
<evidence type="ECO:0000256" key="1">
    <source>
        <dbReference type="ARBA" id="ARBA00004383"/>
    </source>
</evidence>
<dbReference type="Gene3D" id="2.40.30.170">
    <property type="match status" value="1"/>
</dbReference>
<reference evidence="12 13" key="1">
    <citation type="submission" date="2016-04" db="EMBL/GenBank/DDBJ databases">
        <title>ATOL: Assembling a taxonomically balanced genome-scale reconstruction of the evolutionary history of the Enterobacteriaceae.</title>
        <authorList>
            <person name="Plunkett G.III."/>
            <person name="Neeno-Eckwall E.C."/>
            <person name="Glasner J.D."/>
            <person name="Perna N.T."/>
        </authorList>
    </citation>
    <scope>NUCLEOTIDE SEQUENCE [LARGE SCALE GENOMIC DNA]</scope>
    <source>
        <strain evidence="12 13">ATCC 12841</strain>
    </source>
</reference>
<evidence type="ECO:0000256" key="3">
    <source>
        <dbReference type="ARBA" id="ARBA00022448"/>
    </source>
</evidence>
<dbReference type="GO" id="GO:0005886">
    <property type="term" value="C:plasma membrane"/>
    <property type="evidence" value="ECO:0007669"/>
    <property type="project" value="UniProtKB-SubCell"/>
</dbReference>
<evidence type="ECO:0000256" key="7">
    <source>
        <dbReference type="ARBA" id="ARBA00022989"/>
    </source>
</evidence>
<dbReference type="AlphaFoldDB" id="A0AA91EHD9"/>
<keyword evidence="5" id="KW-0997">Cell inner membrane</keyword>
<name>A0AA91EHD9_9GAMM</name>
<sequence>MEPYLYNIMLLIYIYLAVLYYLVSCLESKMSINEVSKDKKNITKKKLILLVLFGFLFCATIFSVYWYIDIRDSQTTDDAYVSGNKISISSQVASSVVSINYTNTDLVKKGDILVQLDSTDTALAYNKAKGNLSETVRKVRQLYINNALDKDNIEKARIAYEQSLSDLNRYSRLTGVAAVPHETLQHAKNLVASNKVGLNIALQEYKSNQALLLNTNFASQPSIQNAADAVREAWITLQRTSIKSPVTGYVAQRNVNVGENVSVGQSLMAIVPMDQFWIDANFKETQLGQVKIGQQVDFTTDIYGDSVVYTGHVMGINMGTGSAFSLLPAQNASGNWIKVVQRVPVRIKINIDQLENNPLRIGLSANVKIKTIGGENSSLPKTQRATPVYSSKTLVLDTADVDREIVKIINAN</sequence>
<feature type="domain" description="Multidrug export protein EmrA/FarA alpha-helical hairpin" evidence="10">
    <location>
        <begin position="119"/>
        <end position="240"/>
    </location>
</feature>
<feature type="domain" description="p-hydroxybenzoic acid efflux pump subunit AaeA-like beta-barrel" evidence="11">
    <location>
        <begin position="276"/>
        <end position="369"/>
    </location>
</feature>
<keyword evidence="13" id="KW-1185">Reference proteome</keyword>
<dbReference type="Proteomes" id="UP000078431">
    <property type="component" value="Unassembled WGS sequence"/>
</dbReference>
<evidence type="ECO:0000256" key="9">
    <source>
        <dbReference type="SAM" id="Phobius"/>
    </source>
</evidence>
<evidence type="ECO:0000259" key="11">
    <source>
        <dbReference type="Pfam" id="PF25963"/>
    </source>
</evidence>
<organism evidence="12 13">
    <name type="scientific">Obesumbacterium proteus ATCC 12841</name>
    <dbReference type="NCBI Taxonomy" id="1354268"/>
    <lineage>
        <taxon>Bacteria</taxon>
        <taxon>Pseudomonadati</taxon>
        <taxon>Pseudomonadota</taxon>
        <taxon>Gammaproteobacteria</taxon>
        <taxon>Enterobacterales</taxon>
        <taxon>Hafniaceae</taxon>
        <taxon>Obesumbacterium</taxon>
    </lineage>
</organism>
<dbReference type="EMBL" id="LXEX01000005">
    <property type="protein sequence ID" value="OAT60811.1"/>
    <property type="molecule type" value="Genomic_DNA"/>
</dbReference>
<dbReference type="SUPFAM" id="SSF111369">
    <property type="entry name" value="HlyD-like secretion proteins"/>
    <property type="match status" value="2"/>
</dbReference>
<comment type="similarity">
    <text evidence="2">Belongs to the membrane fusion protein (MFP) (TC 8.A.1) family.</text>
</comment>
<dbReference type="Pfam" id="PF25963">
    <property type="entry name" value="Beta-barrel_AAEA"/>
    <property type="match status" value="1"/>
</dbReference>
<dbReference type="GO" id="GO:1990961">
    <property type="term" value="P:xenobiotic detoxification by transmembrane export across the plasma membrane"/>
    <property type="evidence" value="ECO:0007669"/>
    <property type="project" value="UniProtKB-ARBA"/>
</dbReference>
<evidence type="ECO:0000256" key="8">
    <source>
        <dbReference type="ARBA" id="ARBA00023136"/>
    </source>
</evidence>
<feature type="transmembrane region" description="Helical" evidence="9">
    <location>
        <begin position="47"/>
        <end position="68"/>
    </location>
</feature>
<keyword evidence="6 9" id="KW-0812">Transmembrane</keyword>
<evidence type="ECO:0000256" key="4">
    <source>
        <dbReference type="ARBA" id="ARBA00022475"/>
    </source>
</evidence>
<dbReference type="GO" id="GO:0046677">
    <property type="term" value="P:response to antibiotic"/>
    <property type="evidence" value="ECO:0007669"/>
    <property type="project" value="UniProtKB-ARBA"/>
</dbReference>
<dbReference type="InterPro" id="IPR058634">
    <property type="entry name" value="AaeA-lik-b-barrel"/>
</dbReference>
<evidence type="ECO:0000259" key="10">
    <source>
        <dbReference type="Pfam" id="PF25885"/>
    </source>
</evidence>
<dbReference type="FunFam" id="2.40.30.170:FF:000003">
    <property type="entry name" value="Multidrug resistance protein A"/>
    <property type="match status" value="1"/>
</dbReference>
<keyword evidence="8 9" id="KW-0472">Membrane</keyword>
<protein>
    <submittedName>
        <fullName evidence="12">Membrane fusion component of a tripartite multidrug resistance system</fullName>
    </submittedName>
</protein>
<evidence type="ECO:0000313" key="12">
    <source>
        <dbReference type="EMBL" id="OAT60811.1"/>
    </source>
</evidence>
<accession>A0AA91EHD9</accession>
<dbReference type="GO" id="GO:0015721">
    <property type="term" value="P:bile acid and bile salt transport"/>
    <property type="evidence" value="ECO:0007669"/>
    <property type="project" value="UniProtKB-ARBA"/>
</dbReference>
<dbReference type="PANTHER" id="PTHR30386:SF19">
    <property type="entry name" value="MULTIDRUG EXPORT PROTEIN EMRA-RELATED"/>
    <property type="match status" value="1"/>
</dbReference>
<proteinExistence type="inferred from homology"/>
<evidence type="ECO:0000256" key="5">
    <source>
        <dbReference type="ARBA" id="ARBA00022519"/>
    </source>
</evidence>
<dbReference type="InterPro" id="IPR050739">
    <property type="entry name" value="MFP"/>
</dbReference>
<evidence type="ECO:0000256" key="2">
    <source>
        <dbReference type="ARBA" id="ARBA00009477"/>
    </source>
</evidence>